<evidence type="ECO:0000259" key="1">
    <source>
        <dbReference type="PROSITE" id="PS50878"/>
    </source>
</evidence>
<dbReference type="OrthoDB" id="5845933at2759"/>
<protein>
    <submittedName>
        <fullName evidence="4">Reverse transcriptase domain-containing protein</fullName>
    </submittedName>
</protein>
<proteinExistence type="predicted"/>
<dbReference type="Proteomes" id="UP000267027">
    <property type="component" value="Unassembled WGS sequence"/>
</dbReference>
<dbReference type="WBParaSite" id="ACOC_0000186401-mRNA-1">
    <property type="protein sequence ID" value="ACOC_0000186401-mRNA-1"/>
    <property type="gene ID" value="ACOC_0000186401"/>
</dbReference>
<dbReference type="InterPro" id="IPR000477">
    <property type="entry name" value="RT_dom"/>
</dbReference>
<accession>A0A0R3PD84</accession>
<name>A0A0R3PD84_ANGCS</name>
<dbReference type="PROSITE" id="PS50878">
    <property type="entry name" value="RT_POL"/>
    <property type="match status" value="1"/>
</dbReference>
<reference evidence="2 3" key="2">
    <citation type="submission" date="2018-11" db="EMBL/GenBank/DDBJ databases">
        <authorList>
            <consortium name="Pathogen Informatics"/>
        </authorList>
    </citation>
    <scope>NUCLEOTIDE SEQUENCE [LARGE SCALE GENOMIC DNA]</scope>
    <source>
        <strain evidence="2 3">Costa Rica</strain>
    </source>
</reference>
<dbReference type="Pfam" id="PF00078">
    <property type="entry name" value="RVT_1"/>
    <property type="match status" value="1"/>
</dbReference>
<dbReference type="AlphaFoldDB" id="A0A0R3PD84"/>
<reference evidence="4" key="1">
    <citation type="submission" date="2017-02" db="UniProtKB">
        <authorList>
            <consortium name="WormBaseParasite"/>
        </authorList>
    </citation>
    <scope>IDENTIFICATION</scope>
</reference>
<feature type="domain" description="Reverse transcriptase" evidence="1">
    <location>
        <begin position="1"/>
        <end position="92"/>
    </location>
</feature>
<evidence type="ECO:0000313" key="3">
    <source>
        <dbReference type="Proteomes" id="UP000267027"/>
    </source>
</evidence>
<keyword evidence="3" id="KW-1185">Reference proteome</keyword>
<evidence type="ECO:0000313" key="4">
    <source>
        <dbReference type="WBParaSite" id="ACOC_0000186401-mRNA-1"/>
    </source>
</evidence>
<dbReference type="InterPro" id="IPR043502">
    <property type="entry name" value="DNA/RNA_pol_sf"/>
</dbReference>
<gene>
    <name evidence="2" type="ORF">ACOC_LOCUS1865</name>
</gene>
<dbReference type="PANTHER" id="PTHR47027:SF20">
    <property type="entry name" value="REVERSE TRANSCRIPTASE-LIKE PROTEIN WITH RNA-DIRECTED DNA POLYMERASE DOMAIN"/>
    <property type="match status" value="1"/>
</dbReference>
<dbReference type="PANTHER" id="PTHR47027">
    <property type="entry name" value="REVERSE TRANSCRIPTASE DOMAIN-CONTAINING PROTEIN"/>
    <property type="match status" value="1"/>
</dbReference>
<sequence length="109" mass="12593">MKLLDWDEKGARIDGKFLSNRFADDIVIFSRSTSEAEVMINELNEAGKEIGLHTNRNKTQFMKNPWCEGEKIELDGSLIAETTSYVYLGRSMSMENNMKEELDRRRRAA</sequence>
<evidence type="ECO:0000313" key="2">
    <source>
        <dbReference type="EMBL" id="VDM53450.1"/>
    </source>
</evidence>
<dbReference type="SUPFAM" id="SSF56672">
    <property type="entry name" value="DNA/RNA polymerases"/>
    <property type="match status" value="1"/>
</dbReference>
<dbReference type="EMBL" id="UYYA01000309">
    <property type="protein sequence ID" value="VDM53450.1"/>
    <property type="molecule type" value="Genomic_DNA"/>
</dbReference>
<organism evidence="4">
    <name type="scientific">Angiostrongylus costaricensis</name>
    <name type="common">Nematode worm</name>
    <dbReference type="NCBI Taxonomy" id="334426"/>
    <lineage>
        <taxon>Eukaryota</taxon>
        <taxon>Metazoa</taxon>
        <taxon>Ecdysozoa</taxon>
        <taxon>Nematoda</taxon>
        <taxon>Chromadorea</taxon>
        <taxon>Rhabditida</taxon>
        <taxon>Rhabditina</taxon>
        <taxon>Rhabditomorpha</taxon>
        <taxon>Strongyloidea</taxon>
        <taxon>Metastrongylidae</taxon>
        <taxon>Angiostrongylus</taxon>
    </lineage>
</organism>
<dbReference type="OMA" id="WSKTMVA"/>